<gene>
    <name evidence="1" type="ORF">TAV2_LOCUS22783</name>
</gene>
<accession>A0AAU9T5E9</accession>
<reference evidence="1 2" key="1">
    <citation type="submission" date="2022-03" db="EMBL/GenBank/DDBJ databases">
        <authorList>
            <person name="Nunn A."/>
            <person name="Chopra R."/>
            <person name="Nunn A."/>
            <person name="Contreras Garrido A."/>
        </authorList>
    </citation>
    <scope>NUCLEOTIDE SEQUENCE [LARGE SCALE GENOMIC DNA]</scope>
</reference>
<feature type="non-terminal residue" evidence="1">
    <location>
        <position position="123"/>
    </location>
</feature>
<name>A0AAU9T5E9_THLAR</name>
<protein>
    <submittedName>
        <fullName evidence="1">Uncharacterized protein</fullName>
    </submittedName>
</protein>
<evidence type="ECO:0000313" key="1">
    <source>
        <dbReference type="EMBL" id="CAH2078934.1"/>
    </source>
</evidence>
<keyword evidence="2" id="KW-1185">Reference proteome</keyword>
<organism evidence="1 2">
    <name type="scientific">Thlaspi arvense</name>
    <name type="common">Field penny-cress</name>
    <dbReference type="NCBI Taxonomy" id="13288"/>
    <lineage>
        <taxon>Eukaryota</taxon>
        <taxon>Viridiplantae</taxon>
        <taxon>Streptophyta</taxon>
        <taxon>Embryophyta</taxon>
        <taxon>Tracheophyta</taxon>
        <taxon>Spermatophyta</taxon>
        <taxon>Magnoliopsida</taxon>
        <taxon>eudicotyledons</taxon>
        <taxon>Gunneridae</taxon>
        <taxon>Pentapetalae</taxon>
        <taxon>rosids</taxon>
        <taxon>malvids</taxon>
        <taxon>Brassicales</taxon>
        <taxon>Brassicaceae</taxon>
        <taxon>Thlaspideae</taxon>
        <taxon>Thlaspi</taxon>
    </lineage>
</organism>
<dbReference type="Proteomes" id="UP000836841">
    <property type="component" value="Chromosome 7"/>
</dbReference>
<dbReference type="AlphaFoldDB" id="A0AAU9T5E9"/>
<proteinExistence type="predicted"/>
<dbReference type="EMBL" id="OU466863">
    <property type="protein sequence ID" value="CAH2078934.1"/>
    <property type="molecule type" value="Genomic_DNA"/>
</dbReference>
<evidence type="ECO:0000313" key="2">
    <source>
        <dbReference type="Proteomes" id="UP000836841"/>
    </source>
</evidence>
<sequence length="123" mass="14250">YDSKDVRNLVEVLREAATEEKMFLRRRREQAVAPSPCGDMPRRESILTVLRSPSSPLLLLEAFGVDFSCQKNYIAQGYLKMMWHHSSIFGKQNGNLPNISADFNFRILFKFLADETEVFQTFQ</sequence>